<dbReference type="SUPFAM" id="SSF101898">
    <property type="entry name" value="NHL repeat"/>
    <property type="match status" value="1"/>
</dbReference>
<dbReference type="Pfam" id="PF01436">
    <property type="entry name" value="NHL"/>
    <property type="match status" value="2"/>
</dbReference>
<dbReference type="PANTHER" id="PTHR46388">
    <property type="entry name" value="NHL REPEAT-CONTAINING PROTEIN 2"/>
    <property type="match status" value="1"/>
</dbReference>
<organism evidence="3 4">
    <name type="scientific">Burkholderia anthina</name>
    <dbReference type="NCBI Taxonomy" id="179879"/>
    <lineage>
        <taxon>Bacteria</taxon>
        <taxon>Pseudomonadati</taxon>
        <taxon>Pseudomonadota</taxon>
        <taxon>Betaproteobacteria</taxon>
        <taxon>Burkholderiales</taxon>
        <taxon>Burkholderiaceae</taxon>
        <taxon>Burkholderia</taxon>
        <taxon>Burkholderia cepacia complex</taxon>
    </lineage>
</organism>
<accession>A0A7T6VG22</accession>
<dbReference type="AlphaFoldDB" id="A0A7T6VG22"/>
<dbReference type="InterPro" id="IPR011042">
    <property type="entry name" value="6-blade_b-propeller_TolB-like"/>
</dbReference>
<dbReference type="InterPro" id="IPR001258">
    <property type="entry name" value="NHL_repeat"/>
</dbReference>
<proteinExistence type="predicted"/>
<dbReference type="PROSITE" id="PS51257">
    <property type="entry name" value="PROKAR_LIPOPROTEIN"/>
    <property type="match status" value="1"/>
</dbReference>
<dbReference type="PANTHER" id="PTHR46388:SF2">
    <property type="entry name" value="NHL REPEAT-CONTAINING PROTEIN 2"/>
    <property type="match status" value="1"/>
</dbReference>
<dbReference type="Proteomes" id="UP000596205">
    <property type="component" value="Chromosome 1"/>
</dbReference>
<keyword evidence="1" id="KW-0677">Repeat</keyword>
<reference evidence="3 4" key="1">
    <citation type="submission" date="2020-12" db="EMBL/GenBank/DDBJ databases">
        <title>Complete genome sequence of Burkholderia anthina BJQ0011.</title>
        <authorList>
            <person name="Xu Y."/>
        </authorList>
    </citation>
    <scope>NUCLEOTIDE SEQUENCE [LARGE SCALE GENOMIC DNA]</scope>
    <source>
        <strain evidence="3 4">BJQ0011</strain>
    </source>
</reference>
<evidence type="ECO:0000256" key="2">
    <source>
        <dbReference type="PROSITE-ProRule" id="PRU00504"/>
    </source>
</evidence>
<name>A0A7T6VG22_9BURK</name>
<dbReference type="EMBL" id="CP066769">
    <property type="protein sequence ID" value="QQK03295.1"/>
    <property type="molecule type" value="Genomic_DNA"/>
</dbReference>
<sequence length="796" mass="82746">MGKGNTMIWNANGIGMRIATCAAATVLLGACGSFPPAGGPSLEWVAGTPGSEGNLDGSGTAARFAGSLRLHADRDGGVLVVDTYASTVRHIDAQGHVTTLAGRSGVRAYQDGASSAARFDQPGDAVRAPDGTVYVADTGNSLVRAIRPDGTVATVAGVPGKSGDADGPRGVGQLNQPDMIALDGQGRLWTLSRYSDHLRIVGTDGSVVTWTPQSDGDCALSGIRAIAASPTGEIWVTDGKTFGHVTPTGYVALPACRTGGAPDGIDTASGAAAAAAAAAAAVAEAAAAATRVPPEPGPVAALAGAVPFIGSAPAAGTDKQPDASDTQDDPGYIALAFDGAGRMIAASARSIVTLGADGKPTATVRVASPALHRGRSDDRDLTSLAIDGSGRRLVTTGSGEVVLRAEPDGRLLAYAGTSNRSDASLVADSKFVPLPGSVDDDFAVAADGTIYYVDRLDDAIYRIAPDGKGELWAGAPDEKGRADGPRSSARFRYPSGLALDALGNLYVADSGNALIRRIDPHGNVQTVSGKLSDETRIDGPFAQATYWRPRYLRFDHDGRLYVLDDSPYIGRRGARIRRLDFSTGTVTTVARDEQQYKIPREEVERFVTSRRMPGSYEDLAIGPQGQLFVLSRDVIWQIDPATGEHRIHFLPGPWPAAEHAYYGALAKAESRDEKDRLTNNLISCDWTWCMPDRIAADASGNVYVSDSGNHTVLRIDPTGDAAVIAGQLGSRGNRAGTLPGSLNRPAGMVVTPRGDLYVEVGDEGIMRLHAPAAAAGQVPVAAATSEKAEEVNVRQP</sequence>
<gene>
    <name evidence="3" type="ORF">JFN94_03725</name>
</gene>
<dbReference type="RefSeq" id="WP_124830851.1">
    <property type="nucleotide sequence ID" value="NZ_CP066769.1"/>
</dbReference>
<evidence type="ECO:0000313" key="4">
    <source>
        <dbReference type="Proteomes" id="UP000596205"/>
    </source>
</evidence>
<evidence type="ECO:0008006" key="5">
    <source>
        <dbReference type="Google" id="ProtNLM"/>
    </source>
</evidence>
<dbReference type="PROSITE" id="PS51125">
    <property type="entry name" value="NHL"/>
    <property type="match status" value="1"/>
</dbReference>
<dbReference type="SUPFAM" id="SSF63829">
    <property type="entry name" value="Calcium-dependent phosphotriesterase"/>
    <property type="match status" value="1"/>
</dbReference>
<dbReference type="Gene3D" id="2.120.10.30">
    <property type="entry name" value="TolB, C-terminal domain"/>
    <property type="match status" value="4"/>
</dbReference>
<feature type="repeat" description="NHL" evidence="2">
    <location>
        <begin position="689"/>
        <end position="718"/>
    </location>
</feature>
<evidence type="ECO:0000313" key="3">
    <source>
        <dbReference type="EMBL" id="QQK03295.1"/>
    </source>
</evidence>
<protein>
    <recommendedName>
        <fullName evidence="5">Virginiamycin B lyase</fullName>
    </recommendedName>
</protein>
<dbReference type="SUPFAM" id="SSF50956">
    <property type="entry name" value="Thermostable phytase (3-phytase)"/>
    <property type="match status" value="1"/>
</dbReference>
<evidence type="ECO:0000256" key="1">
    <source>
        <dbReference type="ARBA" id="ARBA00022737"/>
    </source>
</evidence>
<dbReference type="KEGG" id="bann:JFN94_03725"/>